<dbReference type="PANTHER" id="PTHR31900:SF30">
    <property type="entry name" value="SUPERFAMILY PROTEIN, PUTATIVE-RELATED"/>
    <property type="match status" value="1"/>
</dbReference>
<dbReference type="SMART" id="SM00256">
    <property type="entry name" value="FBOX"/>
    <property type="match status" value="1"/>
</dbReference>
<dbReference type="SUPFAM" id="SSF52058">
    <property type="entry name" value="L domain-like"/>
    <property type="match status" value="1"/>
</dbReference>
<dbReference type="InterPro" id="IPR032675">
    <property type="entry name" value="LRR_dom_sf"/>
</dbReference>
<evidence type="ECO:0000256" key="1">
    <source>
        <dbReference type="SAM" id="MobiDB-lite"/>
    </source>
</evidence>
<dbReference type="EMBL" id="CM017321">
    <property type="protein sequence ID" value="KAE7995433.1"/>
    <property type="molecule type" value="Genomic_DNA"/>
</dbReference>
<protein>
    <recommendedName>
        <fullName evidence="2">F-box domain-containing protein</fullName>
    </recommendedName>
</protein>
<dbReference type="Pfam" id="PF08387">
    <property type="entry name" value="FBD"/>
    <property type="match status" value="1"/>
</dbReference>
<dbReference type="SUPFAM" id="SSF81383">
    <property type="entry name" value="F-box domain"/>
    <property type="match status" value="1"/>
</dbReference>
<dbReference type="PROSITE" id="PS50181">
    <property type="entry name" value="FBOX"/>
    <property type="match status" value="1"/>
</dbReference>
<proteinExistence type="predicted"/>
<dbReference type="OrthoDB" id="612216at2759"/>
<dbReference type="Pfam" id="PF24758">
    <property type="entry name" value="LRR_At5g56370"/>
    <property type="match status" value="1"/>
</dbReference>
<reference evidence="3 4" key="1">
    <citation type="submission" date="2019-06" db="EMBL/GenBank/DDBJ databases">
        <title>A chromosomal-level reference genome of Carpinus fangiana (Coryloideae, Betulaceae).</title>
        <authorList>
            <person name="Yang X."/>
            <person name="Wang Z."/>
            <person name="Zhang L."/>
            <person name="Hao G."/>
            <person name="Liu J."/>
            <person name="Yang Y."/>
        </authorList>
    </citation>
    <scope>NUCLEOTIDE SEQUENCE [LARGE SCALE GENOMIC DNA]</scope>
    <source>
        <strain evidence="3">Cfa_2016G</strain>
        <tissue evidence="3">Leaf</tissue>
    </source>
</reference>
<dbReference type="Gene3D" id="1.20.1280.50">
    <property type="match status" value="1"/>
</dbReference>
<dbReference type="InterPro" id="IPR050232">
    <property type="entry name" value="FBL13/AtMIF1-like"/>
</dbReference>
<name>A0A5N6QB75_9ROSI</name>
<dbReference type="InterPro" id="IPR006566">
    <property type="entry name" value="FBD"/>
</dbReference>
<dbReference type="SMART" id="SM00579">
    <property type="entry name" value="FBD"/>
    <property type="match status" value="1"/>
</dbReference>
<organism evidence="3 4">
    <name type="scientific">Carpinus fangiana</name>
    <dbReference type="NCBI Taxonomy" id="176857"/>
    <lineage>
        <taxon>Eukaryota</taxon>
        <taxon>Viridiplantae</taxon>
        <taxon>Streptophyta</taxon>
        <taxon>Embryophyta</taxon>
        <taxon>Tracheophyta</taxon>
        <taxon>Spermatophyta</taxon>
        <taxon>Magnoliopsida</taxon>
        <taxon>eudicotyledons</taxon>
        <taxon>Gunneridae</taxon>
        <taxon>Pentapetalae</taxon>
        <taxon>rosids</taxon>
        <taxon>fabids</taxon>
        <taxon>Fagales</taxon>
        <taxon>Betulaceae</taxon>
        <taxon>Carpinus</taxon>
    </lineage>
</organism>
<dbReference type="PANTHER" id="PTHR31900">
    <property type="entry name" value="F-BOX/RNI SUPERFAMILY PROTEIN-RELATED"/>
    <property type="match status" value="1"/>
</dbReference>
<dbReference type="InterPro" id="IPR001810">
    <property type="entry name" value="F-box_dom"/>
</dbReference>
<dbReference type="CDD" id="cd22160">
    <property type="entry name" value="F-box_AtFBL13-like"/>
    <property type="match status" value="1"/>
</dbReference>
<dbReference type="Proteomes" id="UP000327013">
    <property type="component" value="Chromosome 1"/>
</dbReference>
<gene>
    <name evidence="3" type="ORF">FH972_000227</name>
</gene>
<dbReference type="InterPro" id="IPR055411">
    <property type="entry name" value="LRR_FXL15/At3g58940/PEG3-like"/>
</dbReference>
<accession>A0A5N6QB75</accession>
<feature type="region of interest" description="Disordered" evidence="1">
    <location>
        <begin position="1"/>
        <end position="26"/>
    </location>
</feature>
<keyword evidence="4" id="KW-1185">Reference proteome</keyword>
<dbReference type="AlphaFoldDB" id="A0A5N6QB75"/>
<dbReference type="Pfam" id="PF00646">
    <property type="entry name" value="F-box"/>
    <property type="match status" value="1"/>
</dbReference>
<evidence type="ECO:0000313" key="3">
    <source>
        <dbReference type="EMBL" id="KAE7995433.1"/>
    </source>
</evidence>
<dbReference type="InterPro" id="IPR053781">
    <property type="entry name" value="F-box_AtFBL13-like"/>
</dbReference>
<evidence type="ECO:0000313" key="4">
    <source>
        <dbReference type="Proteomes" id="UP000327013"/>
    </source>
</evidence>
<dbReference type="InterPro" id="IPR036047">
    <property type="entry name" value="F-box-like_dom_sf"/>
</dbReference>
<sequence>MKTTSLIQEPQKKQKLNEEQDIDGNGKRLGNLPEELLRHILSFLPIEDAVRTSLLCKSWEYLWTSTPNLYFELYEPAKRTLFMNFVERVLCLRDSSDMKLFGLCCDVLHDASRVNTWISTAVKHNVQVLYIDLENFEGEFSLPSCLFTCKTVTRLHLNSTHILKLSPTICFPNLKVLTVKNVTFSNEYLTQQFFSSLPVLEELQLHDCKWVGLKVVSISAPKLHSLTINESRMFRLSHGDACQVMVFGDSLQQFYYRGFLLRDVCFSKSFSLEESQIHIFCYKTSKKIAYRMHKLLIGISNAKFLTLNCEVVEYLKCSAELLLHMPIFNNLISLTWDWDQADLDSIAILKILQKSPCLKILTFMSGITLSSNREKDDWILEPMPPCFLSHLKRIEVGSYDGYTDELYALKILLKNAAVLDEIIITCSEHFAGNLEKQENFYKQLIEFPRWSQICKIVLE</sequence>
<feature type="domain" description="F-box" evidence="2">
    <location>
        <begin position="26"/>
        <end position="73"/>
    </location>
</feature>
<evidence type="ECO:0000259" key="2">
    <source>
        <dbReference type="PROSITE" id="PS50181"/>
    </source>
</evidence>
<dbReference type="Gene3D" id="3.80.10.10">
    <property type="entry name" value="Ribonuclease Inhibitor"/>
    <property type="match status" value="1"/>
</dbReference>